<protein>
    <recommendedName>
        <fullName evidence="1">HNH endonuclease 5 domain-containing protein</fullName>
    </recommendedName>
</protein>
<dbReference type="EMBL" id="CP029206">
    <property type="protein sequence ID" value="AWI51012.1"/>
    <property type="molecule type" value="Genomic_DNA"/>
</dbReference>
<dbReference type="AlphaFoldDB" id="A0A2U8FJ72"/>
<dbReference type="KEGG" id="apor:DDU33_05755"/>
<organism evidence="2 3">
    <name type="scientific">Actinobacillus porcitonsillarum</name>
    <dbReference type="NCBI Taxonomy" id="189834"/>
    <lineage>
        <taxon>Bacteria</taxon>
        <taxon>Pseudomonadati</taxon>
        <taxon>Pseudomonadota</taxon>
        <taxon>Gammaproteobacteria</taxon>
        <taxon>Pasteurellales</taxon>
        <taxon>Pasteurellaceae</taxon>
        <taxon>Actinobacillus</taxon>
    </lineage>
</organism>
<keyword evidence="3" id="KW-1185">Reference proteome</keyword>
<evidence type="ECO:0000313" key="2">
    <source>
        <dbReference type="EMBL" id="AWI51012.1"/>
    </source>
</evidence>
<gene>
    <name evidence="2" type="ORF">DDU33_05755</name>
</gene>
<proteinExistence type="predicted"/>
<dbReference type="InterPro" id="IPR029471">
    <property type="entry name" value="HNH_5"/>
</dbReference>
<evidence type="ECO:0000259" key="1">
    <source>
        <dbReference type="Pfam" id="PF14279"/>
    </source>
</evidence>
<evidence type="ECO:0000313" key="3">
    <source>
        <dbReference type="Proteomes" id="UP000244920"/>
    </source>
</evidence>
<accession>A0A2U8FJ72</accession>
<reference evidence="3" key="1">
    <citation type="submission" date="2018-05" db="EMBL/GenBank/DDBJ databases">
        <title>Complete genome sequence of Actinobacillus porcitonsillarum reference strain 9953L55 (CCUG 46996).</title>
        <authorList>
            <person name="Dona V."/>
            <person name="Perreten V."/>
        </authorList>
    </citation>
    <scope>NUCLEOTIDE SEQUENCE [LARGE SCALE GENOMIC DNA]</scope>
    <source>
        <strain evidence="3">9953L55</strain>
    </source>
</reference>
<dbReference type="Pfam" id="PF14279">
    <property type="entry name" value="HNH_5"/>
    <property type="match status" value="1"/>
</dbReference>
<feature type="domain" description="HNH endonuclease 5" evidence="1">
    <location>
        <begin position="21"/>
        <end position="75"/>
    </location>
</feature>
<sequence length="420" mass="48247">MWKGCSKGKLILIGRNKNMKCFLCEQDNVEMSLEHSIPQFLGGKKSDDKFKRLNLCKLCNSKLGTHVDARFARSFINAMELNEFNNDIFGGRLTSLKFDAGDEIHDLIPENNYVEMMSNEKSVAFWIKENTPDFLGLVGGHAPLSKSKISQLFLFITKEDLSEAELKQLLNDIILKFKDYKKLEILLCMNFSCGSVATEKDLAAYRKQIKSMFDIRGLKFIWEFSDKELNIANRLRPDGKDFKANVLFDLNDWVRFLSKLFLGILCGYLGNQFTKNPVGLKLIDILRTYSSRVVLSESDINRLKHPLKMSQVNLFLLERGSITVSIFQIGDDIVGLLGIGDNIYALRICKQQDLSKIEKDKLNISSDFCRIPEGITLVLNKNSDKYLEYNTKDFFLEKFFDEKFPGILERQKLEIISLLK</sequence>
<name>A0A2U8FJ72_9PAST</name>
<dbReference type="Proteomes" id="UP000244920">
    <property type="component" value="Chromosome"/>
</dbReference>